<reference evidence="3" key="1">
    <citation type="journal article" date="2017" name="Nat. Commun.">
        <title>The asparagus genome sheds light on the origin and evolution of a young Y chromosome.</title>
        <authorList>
            <person name="Harkess A."/>
            <person name="Zhou J."/>
            <person name="Xu C."/>
            <person name="Bowers J.E."/>
            <person name="Van der Hulst R."/>
            <person name="Ayyampalayam S."/>
            <person name="Mercati F."/>
            <person name="Riccardi P."/>
            <person name="McKain M.R."/>
            <person name="Kakrana A."/>
            <person name="Tang H."/>
            <person name="Ray J."/>
            <person name="Groenendijk J."/>
            <person name="Arikit S."/>
            <person name="Mathioni S.M."/>
            <person name="Nakano M."/>
            <person name="Shan H."/>
            <person name="Telgmann-Rauber A."/>
            <person name="Kanno A."/>
            <person name="Yue Z."/>
            <person name="Chen H."/>
            <person name="Li W."/>
            <person name="Chen Y."/>
            <person name="Xu X."/>
            <person name="Zhang Y."/>
            <person name="Luo S."/>
            <person name="Chen H."/>
            <person name="Gao J."/>
            <person name="Mao Z."/>
            <person name="Pires J.C."/>
            <person name="Luo M."/>
            <person name="Kudrna D."/>
            <person name="Wing R.A."/>
            <person name="Meyers B.C."/>
            <person name="Yi K."/>
            <person name="Kong H."/>
            <person name="Lavrijsen P."/>
            <person name="Sunseri F."/>
            <person name="Falavigna A."/>
            <person name="Ye Y."/>
            <person name="Leebens-Mack J.H."/>
            <person name="Chen G."/>
        </authorList>
    </citation>
    <scope>NUCLEOTIDE SEQUENCE [LARGE SCALE GENOMIC DNA]</scope>
    <source>
        <strain evidence="3">cv. DH0086</strain>
    </source>
</reference>
<dbReference type="InterPro" id="IPR023393">
    <property type="entry name" value="START-like_dom_sf"/>
</dbReference>
<evidence type="ECO:0000259" key="1">
    <source>
        <dbReference type="PROSITE" id="PS50848"/>
    </source>
</evidence>
<gene>
    <name evidence="2" type="ORF">A4U43_C02F12330</name>
</gene>
<dbReference type="InterPro" id="IPR051213">
    <property type="entry name" value="START_lipid_transfer"/>
</dbReference>
<organism evidence="2 3">
    <name type="scientific">Asparagus officinalis</name>
    <name type="common">Garden asparagus</name>
    <dbReference type="NCBI Taxonomy" id="4686"/>
    <lineage>
        <taxon>Eukaryota</taxon>
        <taxon>Viridiplantae</taxon>
        <taxon>Streptophyta</taxon>
        <taxon>Embryophyta</taxon>
        <taxon>Tracheophyta</taxon>
        <taxon>Spermatophyta</taxon>
        <taxon>Magnoliopsida</taxon>
        <taxon>Liliopsida</taxon>
        <taxon>Asparagales</taxon>
        <taxon>Asparagaceae</taxon>
        <taxon>Asparagoideae</taxon>
        <taxon>Asparagus</taxon>
    </lineage>
</organism>
<dbReference type="PANTHER" id="PTHR19308:SF39">
    <property type="entry name" value="PHOSPHATIDYLCHOLINE TRANSFER PROTEIN"/>
    <property type="match status" value="1"/>
</dbReference>
<dbReference type="Gene3D" id="3.30.530.20">
    <property type="match status" value="1"/>
</dbReference>
<dbReference type="InterPro" id="IPR002913">
    <property type="entry name" value="START_lipid-bd_dom"/>
</dbReference>
<dbReference type="PROSITE" id="PS50848">
    <property type="entry name" value="START"/>
    <property type="match status" value="1"/>
</dbReference>
<evidence type="ECO:0000313" key="2">
    <source>
        <dbReference type="EMBL" id="ONK77921.1"/>
    </source>
</evidence>
<evidence type="ECO:0000313" key="3">
    <source>
        <dbReference type="Proteomes" id="UP000243459"/>
    </source>
</evidence>
<name>A0A5P1FML2_ASPOF</name>
<dbReference type="GO" id="GO:0008289">
    <property type="term" value="F:lipid binding"/>
    <property type="evidence" value="ECO:0007669"/>
    <property type="project" value="InterPro"/>
</dbReference>
<protein>
    <recommendedName>
        <fullName evidence="1">START domain-containing protein</fullName>
    </recommendedName>
</protein>
<accession>A0A5P1FML2</accession>
<feature type="domain" description="START" evidence="1">
    <location>
        <begin position="94"/>
        <end position="282"/>
    </location>
</feature>
<dbReference type="Proteomes" id="UP000243459">
    <property type="component" value="Chromosome 2"/>
</dbReference>
<dbReference type="OMA" id="HKMASEV"/>
<sequence>MEIEAAGTALAFMGLILFWHCGPRRLMSLLYSMFSWRINLIWTAGMPHRYKWRYVSKQQSDDSSETEKEHVGVTEEDLKMLLAYINEKDGGSPWNLMMDNSTSTLSFRVWRRDSEFGPTQYRSLAIFENMEPELLRDFFWDDDFRTKWDDMLVYFRKLREYSDTGTVILHWIRKFPVFGSPREYIIGRRLWVSGSTYYCVSKSLPFPGTPRSQRPKRANPYYSSWRIRAVESRNGGQSTASEVLVFHFEDMGIQNMLVKIGIQREMWKLINKLEQGLRSYKISRLNRVPSS</sequence>
<dbReference type="EMBL" id="CM007382">
    <property type="protein sequence ID" value="ONK77921.1"/>
    <property type="molecule type" value="Genomic_DNA"/>
</dbReference>
<dbReference type="Gramene" id="ONK77921">
    <property type="protein sequence ID" value="ONK77921"/>
    <property type="gene ID" value="A4U43_C02F12330"/>
</dbReference>
<proteinExistence type="predicted"/>
<dbReference type="SUPFAM" id="SSF55961">
    <property type="entry name" value="Bet v1-like"/>
    <property type="match status" value="1"/>
</dbReference>
<dbReference type="PANTHER" id="PTHR19308">
    <property type="entry name" value="PHOSPHATIDYLCHOLINE TRANSFER PROTEIN"/>
    <property type="match status" value="1"/>
</dbReference>
<keyword evidence="3" id="KW-1185">Reference proteome</keyword>
<dbReference type="AlphaFoldDB" id="A0A5P1FML2"/>
<dbReference type="GO" id="GO:0005737">
    <property type="term" value="C:cytoplasm"/>
    <property type="evidence" value="ECO:0007669"/>
    <property type="project" value="UniProtKB-ARBA"/>
</dbReference>